<dbReference type="Pfam" id="PF00005">
    <property type="entry name" value="ABC_tran"/>
    <property type="match status" value="1"/>
</dbReference>
<sequence>MDILKINQLKKVFSTGAEDLTILHDLNMNVEGGKSTVITGESGSGKSTLLNLIGGMDNLSSGEIYSCGFPIHTMTEKQLTEYRRKSIGLVFQSHYLLKDFSALENIAIPARIAGFDKKKALMKAEELIEKVGLADRKEHFPSQLSGGERQRIALARSLVNDPELILADEPTGNLDEKNSRIVEDILFSLVEEFGKSLLLVTHNLILAERVDKAYHLTGGVLEEK</sequence>
<dbReference type="InterPro" id="IPR003593">
    <property type="entry name" value="AAA+_ATPase"/>
</dbReference>
<evidence type="ECO:0000256" key="2">
    <source>
        <dbReference type="ARBA" id="ARBA00022741"/>
    </source>
</evidence>
<feature type="domain" description="ABC transporter" evidence="5">
    <location>
        <begin position="4"/>
        <end position="224"/>
    </location>
</feature>
<dbReference type="SMART" id="SM00382">
    <property type="entry name" value="AAA"/>
    <property type="match status" value="1"/>
</dbReference>
<dbReference type="EMBL" id="JACHGJ010000001">
    <property type="protein sequence ID" value="MBB6478929.1"/>
    <property type="molecule type" value="Genomic_DNA"/>
</dbReference>
<keyword evidence="6" id="KW-0449">Lipoprotein</keyword>
<dbReference type="GO" id="GO:0005524">
    <property type="term" value="F:ATP binding"/>
    <property type="evidence" value="ECO:0007669"/>
    <property type="project" value="UniProtKB-KW"/>
</dbReference>
<dbReference type="RefSeq" id="WP_184743417.1">
    <property type="nucleotide sequence ID" value="NZ_JACHGJ010000001.1"/>
</dbReference>
<evidence type="ECO:0000256" key="3">
    <source>
        <dbReference type="ARBA" id="ARBA00022840"/>
    </source>
</evidence>
<dbReference type="GO" id="GO:0022857">
    <property type="term" value="F:transmembrane transporter activity"/>
    <property type="evidence" value="ECO:0007669"/>
    <property type="project" value="UniProtKB-ARBA"/>
</dbReference>
<keyword evidence="2" id="KW-0547">Nucleotide-binding</keyword>
<organism evidence="6 7">
    <name type="scientific">Spirochaeta isovalerica</name>
    <dbReference type="NCBI Taxonomy" id="150"/>
    <lineage>
        <taxon>Bacteria</taxon>
        <taxon>Pseudomonadati</taxon>
        <taxon>Spirochaetota</taxon>
        <taxon>Spirochaetia</taxon>
        <taxon>Spirochaetales</taxon>
        <taxon>Spirochaetaceae</taxon>
        <taxon>Spirochaeta</taxon>
    </lineage>
</organism>
<dbReference type="EC" id="3.6.3.-" evidence="6"/>
<dbReference type="PROSITE" id="PS00211">
    <property type="entry name" value="ABC_TRANSPORTER_1"/>
    <property type="match status" value="1"/>
</dbReference>
<dbReference type="GO" id="GO:0016887">
    <property type="term" value="F:ATP hydrolysis activity"/>
    <property type="evidence" value="ECO:0007669"/>
    <property type="project" value="InterPro"/>
</dbReference>
<evidence type="ECO:0000256" key="1">
    <source>
        <dbReference type="ARBA" id="ARBA00022448"/>
    </source>
</evidence>
<comment type="caution">
    <text evidence="6">The sequence shown here is derived from an EMBL/GenBank/DDBJ whole genome shotgun (WGS) entry which is preliminary data.</text>
</comment>
<dbReference type="PANTHER" id="PTHR42798">
    <property type="entry name" value="LIPOPROTEIN-RELEASING SYSTEM ATP-BINDING PROTEIN LOLD"/>
    <property type="match status" value="1"/>
</dbReference>
<dbReference type="SUPFAM" id="SSF52540">
    <property type="entry name" value="P-loop containing nucleoside triphosphate hydrolases"/>
    <property type="match status" value="1"/>
</dbReference>
<dbReference type="InterPro" id="IPR027417">
    <property type="entry name" value="P-loop_NTPase"/>
</dbReference>
<keyword evidence="7" id="KW-1185">Reference proteome</keyword>
<keyword evidence="6" id="KW-0378">Hydrolase</keyword>
<gene>
    <name evidence="6" type="ORF">HNR50_000562</name>
</gene>
<evidence type="ECO:0000259" key="5">
    <source>
        <dbReference type="PROSITE" id="PS50893"/>
    </source>
</evidence>
<name>A0A841R7H7_9SPIO</name>
<proteinExistence type="inferred from homology"/>
<evidence type="ECO:0000313" key="6">
    <source>
        <dbReference type="EMBL" id="MBB6478929.1"/>
    </source>
</evidence>
<dbReference type="PANTHER" id="PTHR42798:SF2">
    <property type="entry name" value="ABC TRANSPORTER ATP-BINDING PROTEIN MG467-RELATED"/>
    <property type="match status" value="1"/>
</dbReference>
<dbReference type="FunFam" id="3.40.50.300:FF:000032">
    <property type="entry name" value="Export ABC transporter ATP-binding protein"/>
    <property type="match status" value="1"/>
</dbReference>
<dbReference type="InterPro" id="IPR003439">
    <property type="entry name" value="ABC_transporter-like_ATP-bd"/>
</dbReference>
<dbReference type="AlphaFoldDB" id="A0A841R7H7"/>
<dbReference type="Proteomes" id="UP000587760">
    <property type="component" value="Unassembled WGS sequence"/>
</dbReference>
<dbReference type="InterPro" id="IPR017871">
    <property type="entry name" value="ABC_transporter-like_CS"/>
</dbReference>
<evidence type="ECO:0000313" key="7">
    <source>
        <dbReference type="Proteomes" id="UP000587760"/>
    </source>
</evidence>
<keyword evidence="1" id="KW-0813">Transport</keyword>
<evidence type="ECO:0000256" key="4">
    <source>
        <dbReference type="ARBA" id="ARBA00038388"/>
    </source>
</evidence>
<dbReference type="Gene3D" id="3.40.50.300">
    <property type="entry name" value="P-loop containing nucleotide triphosphate hydrolases"/>
    <property type="match status" value="1"/>
</dbReference>
<keyword evidence="3 6" id="KW-0067">ATP-binding</keyword>
<comment type="similarity">
    <text evidence="4">Belongs to the ABC transporter superfamily. Macrolide exporter (TC 3.A.1.122) family.</text>
</comment>
<dbReference type="GO" id="GO:0098796">
    <property type="term" value="C:membrane protein complex"/>
    <property type="evidence" value="ECO:0007669"/>
    <property type="project" value="UniProtKB-ARBA"/>
</dbReference>
<protein>
    <submittedName>
        <fullName evidence="6">Lipoprotein-releasing system ATP-binding protein</fullName>
        <ecNumber evidence="6">3.6.3.-</ecNumber>
    </submittedName>
</protein>
<reference evidence="6 7" key="1">
    <citation type="submission" date="2020-08" db="EMBL/GenBank/DDBJ databases">
        <title>Genomic Encyclopedia of Type Strains, Phase IV (KMG-IV): sequencing the most valuable type-strain genomes for metagenomic binning, comparative biology and taxonomic classification.</title>
        <authorList>
            <person name="Goeker M."/>
        </authorList>
    </citation>
    <scope>NUCLEOTIDE SEQUENCE [LARGE SCALE GENOMIC DNA]</scope>
    <source>
        <strain evidence="6 7">DSM 2461</strain>
    </source>
</reference>
<dbReference type="InterPro" id="IPR017911">
    <property type="entry name" value="MacB-like_ATP-bd"/>
</dbReference>
<accession>A0A841R7H7</accession>
<dbReference type="PROSITE" id="PS50893">
    <property type="entry name" value="ABC_TRANSPORTER_2"/>
    <property type="match status" value="1"/>
</dbReference>
<dbReference type="CDD" id="cd03255">
    <property type="entry name" value="ABC_MJ0796_LolCDE_FtsE"/>
    <property type="match status" value="1"/>
</dbReference>